<dbReference type="GO" id="GO:0016020">
    <property type="term" value="C:membrane"/>
    <property type="evidence" value="ECO:0007669"/>
    <property type="project" value="InterPro"/>
</dbReference>
<dbReference type="AlphaFoldDB" id="A0A933S088"/>
<evidence type="ECO:0000256" key="3">
    <source>
        <dbReference type="PROSITE-ProRule" id="PRU00284"/>
    </source>
</evidence>
<keyword evidence="4" id="KW-0812">Transmembrane</keyword>
<dbReference type="Pfam" id="PF00672">
    <property type="entry name" value="HAMP"/>
    <property type="match status" value="1"/>
</dbReference>
<evidence type="ECO:0000259" key="5">
    <source>
        <dbReference type="PROSITE" id="PS50111"/>
    </source>
</evidence>
<sequence>MKISTLLTVSIVSLSVVGGGLAIYVAGTKYRTLEQISEAEGRLALVRAVGDIPRYLNSERGFATNILFGPAMVDPKMRTELVEKYRKQTDGARGRMNEIRKTLPGALDDGGAIASGIDTLNAKFAALRDAMDKAFDGPADARKDAGRKIVADNAAFNGGVTALLDEQVRRLAALDGDAYRQASFANISWTLRDVGGLNASVHKNLVGANRVATDAEKSELNRTQGRSDQILASLQALRGLASTPSNVATALEKLNEAYVERFGRELKMVRDGAATGKFEHDVDTYYAESQRGLGAIIDVRDAFYANAEQVLTAAGVSARYGLWTALCGLALLIAADVGVIALVRRRVCRPILDLTSRMSELASGDVVGDIPGLDRADEIGAMAASVRIFKDSMIAGDRLAAEKSAENDGKMLRARALDELTSAFEVKVQELVGGLSNASTAMEDTARSMATNAQATNRQASVVAKASEATSSNVQTVASATEELTSSIAEISRQVAQSSDIAARAVDNARRTGETAKSLADGARKIGDVVTLIHSIAAQTNLLALNATIEAARAGEAGRGFAVVASEVKSLAEQTAKATTEISEQVTAIQSASGQTVAAIQDVANVIGEIDQISAAIALAIGEQGSATMEISRSVQGAAQGTLEVSSNISGVQKAADESGSTAREVLSAAEQLSLQSKDLAAQVNQFLSGVRAA</sequence>
<dbReference type="PROSITE" id="PS50111">
    <property type="entry name" value="CHEMOTAXIS_TRANSDUC_2"/>
    <property type="match status" value="1"/>
</dbReference>
<evidence type="ECO:0000256" key="1">
    <source>
        <dbReference type="ARBA" id="ARBA00023224"/>
    </source>
</evidence>
<comment type="caution">
    <text evidence="7">The sequence shown here is derived from an EMBL/GenBank/DDBJ whole genome shotgun (WGS) entry which is preliminary data.</text>
</comment>
<dbReference type="PANTHER" id="PTHR32089:SF112">
    <property type="entry name" value="LYSOZYME-LIKE PROTEIN-RELATED"/>
    <property type="match status" value="1"/>
</dbReference>
<name>A0A933S088_RHOPL</name>
<evidence type="ECO:0000313" key="8">
    <source>
        <dbReference type="Proteomes" id="UP000782519"/>
    </source>
</evidence>
<gene>
    <name evidence="7" type="ORF">HZA66_18800</name>
</gene>
<dbReference type="Pfam" id="PF00015">
    <property type="entry name" value="MCPsignal"/>
    <property type="match status" value="1"/>
</dbReference>
<reference evidence="7" key="1">
    <citation type="submission" date="2020-07" db="EMBL/GenBank/DDBJ databases">
        <title>Huge and variable diversity of episymbiotic CPR bacteria and DPANN archaea in groundwater ecosystems.</title>
        <authorList>
            <person name="He C.Y."/>
            <person name="Keren R."/>
            <person name="Whittaker M."/>
            <person name="Farag I.F."/>
            <person name="Doudna J."/>
            <person name="Cate J.H.D."/>
            <person name="Banfield J.F."/>
        </authorList>
    </citation>
    <scope>NUCLEOTIDE SEQUENCE</scope>
    <source>
        <strain evidence="7">NC_groundwater_1818_Pr3_B-0.1um_66_35</strain>
    </source>
</reference>
<dbReference type="Gene3D" id="1.10.8.500">
    <property type="entry name" value="HAMP domain in histidine kinase"/>
    <property type="match status" value="1"/>
</dbReference>
<keyword evidence="1 3" id="KW-0807">Transducer</keyword>
<dbReference type="Proteomes" id="UP000782519">
    <property type="component" value="Unassembled WGS sequence"/>
</dbReference>
<keyword evidence="4" id="KW-1133">Transmembrane helix</keyword>
<dbReference type="EMBL" id="JACRJB010000053">
    <property type="protein sequence ID" value="MBI5131491.1"/>
    <property type="molecule type" value="Genomic_DNA"/>
</dbReference>
<dbReference type="InterPro" id="IPR004089">
    <property type="entry name" value="MCPsignal_dom"/>
</dbReference>
<keyword evidence="4" id="KW-0472">Membrane</keyword>
<dbReference type="SUPFAM" id="SSF58104">
    <property type="entry name" value="Methyl-accepting chemotaxis protein (MCP) signaling domain"/>
    <property type="match status" value="1"/>
</dbReference>
<dbReference type="SMART" id="SM00283">
    <property type="entry name" value="MA"/>
    <property type="match status" value="1"/>
</dbReference>
<feature type="domain" description="Methyl-accepting transducer" evidence="5">
    <location>
        <begin position="438"/>
        <end position="674"/>
    </location>
</feature>
<evidence type="ECO:0000256" key="2">
    <source>
        <dbReference type="ARBA" id="ARBA00029447"/>
    </source>
</evidence>
<feature type="transmembrane region" description="Helical" evidence="4">
    <location>
        <begin position="320"/>
        <end position="343"/>
    </location>
</feature>
<evidence type="ECO:0000259" key="6">
    <source>
        <dbReference type="PROSITE" id="PS50885"/>
    </source>
</evidence>
<evidence type="ECO:0000256" key="4">
    <source>
        <dbReference type="SAM" id="Phobius"/>
    </source>
</evidence>
<accession>A0A933S088</accession>
<evidence type="ECO:0000313" key="7">
    <source>
        <dbReference type="EMBL" id="MBI5131491.1"/>
    </source>
</evidence>
<comment type="similarity">
    <text evidence="2">Belongs to the methyl-accepting chemotaxis (MCP) protein family.</text>
</comment>
<dbReference type="PANTHER" id="PTHR32089">
    <property type="entry name" value="METHYL-ACCEPTING CHEMOTAXIS PROTEIN MCPB"/>
    <property type="match status" value="1"/>
</dbReference>
<feature type="domain" description="HAMP" evidence="6">
    <location>
        <begin position="345"/>
        <end position="398"/>
    </location>
</feature>
<dbReference type="PROSITE" id="PS50885">
    <property type="entry name" value="HAMP"/>
    <property type="match status" value="1"/>
</dbReference>
<organism evidence="7 8">
    <name type="scientific">Rhodopseudomonas palustris</name>
    <dbReference type="NCBI Taxonomy" id="1076"/>
    <lineage>
        <taxon>Bacteria</taxon>
        <taxon>Pseudomonadati</taxon>
        <taxon>Pseudomonadota</taxon>
        <taxon>Alphaproteobacteria</taxon>
        <taxon>Hyphomicrobiales</taxon>
        <taxon>Nitrobacteraceae</taxon>
        <taxon>Rhodopseudomonas</taxon>
    </lineage>
</organism>
<dbReference type="InterPro" id="IPR003660">
    <property type="entry name" value="HAMP_dom"/>
</dbReference>
<proteinExistence type="inferred from homology"/>
<protein>
    <submittedName>
        <fullName evidence="7">Methyl-accepting chemotaxis protein</fullName>
    </submittedName>
</protein>
<dbReference type="SMART" id="SM00304">
    <property type="entry name" value="HAMP"/>
    <property type="match status" value="1"/>
</dbReference>
<dbReference type="Gene3D" id="1.10.287.950">
    <property type="entry name" value="Methyl-accepting chemotaxis protein"/>
    <property type="match status" value="1"/>
</dbReference>
<dbReference type="GO" id="GO:0007165">
    <property type="term" value="P:signal transduction"/>
    <property type="evidence" value="ECO:0007669"/>
    <property type="project" value="UniProtKB-KW"/>
</dbReference>